<feature type="region of interest" description="Disordered" evidence="1">
    <location>
        <begin position="152"/>
        <end position="190"/>
    </location>
</feature>
<accession>A0A1H1A3A1</accession>
<keyword evidence="2" id="KW-0812">Transmembrane</keyword>
<evidence type="ECO:0000256" key="2">
    <source>
        <dbReference type="SAM" id="Phobius"/>
    </source>
</evidence>
<feature type="compositionally biased region" description="Basic residues" evidence="1">
    <location>
        <begin position="21"/>
        <end position="31"/>
    </location>
</feature>
<evidence type="ECO:0000313" key="4">
    <source>
        <dbReference type="Proteomes" id="UP000217103"/>
    </source>
</evidence>
<name>A0A1H1A3A1_9ACTN</name>
<dbReference type="AlphaFoldDB" id="A0A1H1A3A1"/>
<dbReference type="Proteomes" id="UP000217103">
    <property type="component" value="Unassembled WGS sequence"/>
</dbReference>
<dbReference type="InterPro" id="IPR047789">
    <property type="entry name" value="CU044_5270-like"/>
</dbReference>
<dbReference type="NCBIfam" id="NF038083">
    <property type="entry name" value="CU044_5270_fam"/>
    <property type="match status" value="1"/>
</dbReference>
<sequence length="353" mass="37638">MGMDGTAGPGEDPGAPAPDTRRRRLADRRAEARRRRTLVGVTIAAGAAAALAIAMIVVPGAAGTPAAAPSPSTVIGTPASSGGNPVLLDAAAHAEREKKGRYRQVEGVRGVVYLTRHGYLVEKREEFVTWSSAEQRWTGTRFLGARPLRPRDEKAWRQTGKPSSWEVDADGGTVTLSSKKRPWAHDGPREPAVHVGRAVLTPDELDDLPTDPAKLETFLLDPKIQGEVLTGQKADGRLFDAAATLLTEAPASPKLRAALYRVLADIASVRTTEEVTDPLGRTGTAVGVTRTSPDMGAYEDRLIIDEATGTLLARVAASIVPPAQKDWAVGGVPQHYQAYRTARWTDGPLPDFA</sequence>
<reference evidence="3 4" key="1">
    <citation type="submission" date="2016-10" db="EMBL/GenBank/DDBJ databases">
        <authorList>
            <person name="de Groot N.N."/>
        </authorList>
    </citation>
    <scope>NUCLEOTIDE SEQUENCE [LARGE SCALE GENOMIC DNA]</scope>
    <source>
        <strain evidence="3 4">DSM 43794</strain>
    </source>
</reference>
<evidence type="ECO:0000313" key="3">
    <source>
        <dbReference type="EMBL" id="SDQ33991.1"/>
    </source>
</evidence>
<protein>
    <recommendedName>
        <fullName evidence="5">CU044_5270 family protein</fullName>
    </recommendedName>
</protein>
<evidence type="ECO:0008006" key="5">
    <source>
        <dbReference type="Google" id="ProtNLM"/>
    </source>
</evidence>
<keyword evidence="2" id="KW-0472">Membrane</keyword>
<feature type="compositionally biased region" description="Low complexity" evidence="1">
    <location>
        <begin position="9"/>
        <end position="18"/>
    </location>
</feature>
<evidence type="ECO:0000256" key="1">
    <source>
        <dbReference type="SAM" id="MobiDB-lite"/>
    </source>
</evidence>
<keyword evidence="4" id="KW-1185">Reference proteome</keyword>
<gene>
    <name evidence="3" type="ORF">SAMN04489764_0289</name>
</gene>
<feature type="transmembrane region" description="Helical" evidence="2">
    <location>
        <begin position="38"/>
        <end position="62"/>
    </location>
</feature>
<organism evidence="3 4">
    <name type="scientific">Thermostaphylospora chromogena</name>
    <dbReference type="NCBI Taxonomy" id="35622"/>
    <lineage>
        <taxon>Bacteria</taxon>
        <taxon>Bacillati</taxon>
        <taxon>Actinomycetota</taxon>
        <taxon>Actinomycetes</taxon>
        <taxon>Streptosporangiales</taxon>
        <taxon>Thermomonosporaceae</taxon>
        <taxon>Thermostaphylospora</taxon>
    </lineage>
</organism>
<proteinExistence type="predicted"/>
<feature type="region of interest" description="Disordered" evidence="1">
    <location>
        <begin position="1"/>
        <end position="31"/>
    </location>
</feature>
<keyword evidence="2" id="KW-1133">Transmembrane helix</keyword>
<dbReference type="EMBL" id="FNKK01000002">
    <property type="protein sequence ID" value="SDQ33991.1"/>
    <property type="molecule type" value="Genomic_DNA"/>
</dbReference>